<dbReference type="PANTHER" id="PTHR18921:SF2">
    <property type="entry name" value="THYROID RECEPTOR-INTERACTING PROTEIN 11"/>
    <property type="match status" value="1"/>
</dbReference>
<dbReference type="FunCoup" id="A0A7M7G5U2">
    <property type="interactions" value="192"/>
</dbReference>
<keyword evidence="2" id="KW-0333">Golgi apparatus</keyword>
<dbReference type="InterPro" id="IPR019459">
    <property type="entry name" value="GRAB"/>
</dbReference>
<evidence type="ECO:0000256" key="4">
    <source>
        <dbReference type="SAM" id="Coils"/>
    </source>
</evidence>
<dbReference type="GeneID" id="100120872"/>
<organism evidence="7 8">
    <name type="scientific">Nasonia vitripennis</name>
    <name type="common">Parasitic wasp</name>
    <dbReference type="NCBI Taxonomy" id="7425"/>
    <lineage>
        <taxon>Eukaryota</taxon>
        <taxon>Metazoa</taxon>
        <taxon>Ecdysozoa</taxon>
        <taxon>Arthropoda</taxon>
        <taxon>Hexapoda</taxon>
        <taxon>Insecta</taxon>
        <taxon>Pterygota</taxon>
        <taxon>Neoptera</taxon>
        <taxon>Endopterygota</taxon>
        <taxon>Hymenoptera</taxon>
        <taxon>Apocrita</taxon>
        <taxon>Proctotrupomorpha</taxon>
        <taxon>Chalcidoidea</taxon>
        <taxon>Pteromalidae</taxon>
        <taxon>Pteromalinae</taxon>
        <taxon>Nasonia</taxon>
    </lineage>
</organism>
<feature type="region of interest" description="Disordered" evidence="5">
    <location>
        <begin position="337"/>
        <end position="357"/>
    </location>
</feature>
<evidence type="ECO:0000313" key="7">
    <source>
        <dbReference type="EnsemblMetazoa" id="XP_001604465"/>
    </source>
</evidence>
<dbReference type="Proteomes" id="UP000002358">
    <property type="component" value="Chromosome 2"/>
</dbReference>
<dbReference type="GO" id="GO:0005794">
    <property type="term" value="C:Golgi apparatus"/>
    <property type="evidence" value="ECO:0007669"/>
    <property type="project" value="UniProtKB-SubCell"/>
</dbReference>
<dbReference type="CTD" id="32483"/>
<dbReference type="OrthoDB" id="425925at2759"/>
<dbReference type="Pfam" id="PF10375">
    <property type="entry name" value="GRAB"/>
    <property type="match status" value="1"/>
</dbReference>
<feature type="coiled-coil region" evidence="4">
    <location>
        <begin position="1215"/>
        <end position="1306"/>
    </location>
</feature>
<dbReference type="GO" id="GO:0006888">
    <property type="term" value="P:endoplasmic reticulum to Golgi vesicle-mediated transport"/>
    <property type="evidence" value="ECO:0007669"/>
    <property type="project" value="TreeGrafter"/>
</dbReference>
<dbReference type="SMR" id="A0A7M7G5U2"/>
<feature type="coiled-coil region" evidence="4">
    <location>
        <begin position="1099"/>
        <end position="1133"/>
    </location>
</feature>
<feature type="region of interest" description="Disordered" evidence="5">
    <location>
        <begin position="80"/>
        <end position="112"/>
    </location>
</feature>
<sequence length="1560" mass="177692">MAWLGEGLSSLSSLKGQITNFTKEVLSDGIVNEIDERSKDLEEANAKCTQLQELLNSKEAEISILRRQNSELQKAVVEFRSKPHDSRNNGAHQDEDAGGGFFWDPPSSRSRKVENQSKLLQDQLDQATVRIRDLESELNRVQTLNSSNVKDDANIKEEGASQKAELLRAKQDVMNRIIQMGEKSREVVRNAKRLQQDELTLVGDFRKAISKLASPEQYDLIRSALMALENESEQLQGSAEKTDSVGYDAEGKSRNEKGRDESEAKLRRRVEDLEAENQSLSQSIEELDKQNAESIERVLSLKEELQKKHHSLQGAYEQLYVEYNQALGKIENLQQQQQQQQQQQKPELSKAPNKSSLDTAVQTLAQLKLDKETEIRPAKEDKQTEISTSKEDKEVEVDLKPEDQQDLASELKKVNDILKNAPLEPSNEHLNDSVFVAVARQFVELKWKKETLERKLTEQSRQLKETQELRDSLQIDCEDMQTNIESLVMEVQHLKSNLPSIPEASEERVASLETETESLQAEILALRKSKADMSSELKAIKAAIREDGGGGGVELATRIESLLAEQNKSKSSKDPAELLQATLDENTALRRRIDVLESELRVSLERCKGLDENIELIEELKLDLENARRELKIALSNNKRLENSLTILQETKNEVDADNEVLSREKEQLEADLKLLSSGSDLKKSDGDALAELREQLKKSKEEKDDLEYDIRNMRNELDQSLEQLEANRAEIEKLQLDNERLAKENGKLLDQFSETQKENLDKVDLLNTEMTLLQQELDGNKDELEKTMRYLSDMEEKILTLKNENERLNVEASKIKENEIEFLKLKEQLEERSLDHTKEELDAALKKLSELEEKVSMLESENKRLQDELIRTSDVDSENKRLVEAIEEKQKEIAKNEEEAANVTTKLKCTENYISSLEDESQILESKLAQVDQENESAKKEIEELRQQLESERRQKEADGKELSSTYQTELDKLKGENERLKSELDKLLVEKRDVEVNTRASSDAQVSLTEEERSQLLDQLSEKFKEIENLKATISKDKDSAQMARETVENLSQLISSKDNELIKLNATVDMFRNERDEVVKLVQEKHNESLQYHAEIQRLTQLISDQTANLQKAIAEKDATLASLQEKESQLLWTQNELQVVKQRLQNIEESNNHGERCGIAEHTLLSKHVSTLEEKSKAMEAAILQDQSNIRYLQEQLTEAQSKETIALKEVDRLRNHLVEMEANYTEEALQSEEIQRTLQARLMQAEEKLKNSSTMYTSASVRANQQVETLQQQLALIVQQRDDLQNKISSAEDKVLSYSASLTNLQLVLEQFQRDKEKDIQAATEKLRVELQQSYKKQDELVSEITSLKEQLAEAKECLRAASRLTEQLEKKSERIELLNQEVNRLTELVNTADQRIEEAKKSGEGKVDRSLVKNLLLGYISSPQNDKTSVLRVFANVLDFNETEREKSGLTDSAAKNSWFSSLVNSSPASSKEQEASLSSAFIKFLESESQPKPQLPALPISNSPISRPGHSRQHSSSSTHSTLLLSNVTLPTFPDFVPARNTGSILKEVLKDS</sequence>
<dbReference type="InParanoid" id="A0A7M7G5U2"/>
<feature type="region of interest" description="Disordered" evidence="5">
    <location>
        <begin position="232"/>
        <end position="288"/>
    </location>
</feature>
<feature type="coiled-coil region" evidence="4">
    <location>
        <begin position="1343"/>
        <end position="1408"/>
    </location>
</feature>
<dbReference type="InterPro" id="IPR000237">
    <property type="entry name" value="GRIP_dom"/>
</dbReference>
<evidence type="ECO:0000256" key="3">
    <source>
        <dbReference type="ARBA" id="ARBA00023054"/>
    </source>
</evidence>
<keyword evidence="8" id="KW-1185">Reference proteome</keyword>
<feature type="coiled-coil region" evidence="4">
    <location>
        <begin position="442"/>
        <end position="529"/>
    </location>
</feature>
<feature type="region of interest" description="Disordered" evidence="5">
    <location>
        <begin position="951"/>
        <end position="972"/>
    </location>
</feature>
<evidence type="ECO:0000256" key="5">
    <source>
        <dbReference type="SAM" id="MobiDB-lite"/>
    </source>
</evidence>
<reference evidence="7" key="1">
    <citation type="submission" date="2021-01" db="UniProtKB">
        <authorList>
            <consortium name="EnsemblMetazoa"/>
        </authorList>
    </citation>
    <scope>IDENTIFICATION</scope>
</reference>
<proteinExistence type="predicted"/>
<evidence type="ECO:0000259" key="6">
    <source>
        <dbReference type="PROSITE" id="PS50913"/>
    </source>
</evidence>
<accession>A0A7M7G5U2</accession>
<evidence type="ECO:0000256" key="1">
    <source>
        <dbReference type="ARBA" id="ARBA00004555"/>
    </source>
</evidence>
<evidence type="ECO:0000256" key="2">
    <source>
        <dbReference type="ARBA" id="ARBA00023034"/>
    </source>
</evidence>
<evidence type="ECO:0000313" key="8">
    <source>
        <dbReference type="Proteomes" id="UP000002358"/>
    </source>
</evidence>
<comment type="subcellular location">
    <subcellularLocation>
        <location evidence="1">Golgi apparatus</location>
    </subcellularLocation>
</comment>
<name>A0A7M7G5U2_NASVI</name>
<dbReference type="GO" id="GO:0007030">
    <property type="term" value="P:Golgi organization"/>
    <property type="evidence" value="ECO:0007669"/>
    <property type="project" value="TreeGrafter"/>
</dbReference>
<feature type="compositionally biased region" description="Basic and acidic residues" evidence="5">
    <location>
        <begin position="951"/>
        <end position="963"/>
    </location>
</feature>
<dbReference type="KEGG" id="nvi:100120872"/>
<feature type="region of interest" description="Disordered" evidence="5">
    <location>
        <begin position="372"/>
        <end position="403"/>
    </location>
</feature>
<dbReference type="PROSITE" id="PS50913">
    <property type="entry name" value="GRIP"/>
    <property type="match status" value="1"/>
</dbReference>
<dbReference type="RefSeq" id="XP_001604465.2">
    <property type="nucleotide sequence ID" value="XM_001604415.6"/>
</dbReference>
<protein>
    <recommendedName>
        <fullName evidence="6">GRIP domain-containing protein</fullName>
    </recommendedName>
</protein>
<dbReference type="EnsemblMetazoa" id="XM_001604415">
    <property type="protein sequence ID" value="XP_001604465"/>
    <property type="gene ID" value="LOC100120872"/>
</dbReference>
<dbReference type="PANTHER" id="PTHR18921">
    <property type="entry name" value="MYOSIN HEAVY CHAIN - RELATED"/>
    <property type="match status" value="1"/>
</dbReference>
<feature type="domain" description="GRIP" evidence="6">
    <location>
        <begin position="1408"/>
        <end position="1457"/>
    </location>
</feature>
<dbReference type="GO" id="GO:0031267">
    <property type="term" value="F:small GTPase binding"/>
    <property type="evidence" value="ECO:0007669"/>
    <property type="project" value="TreeGrafter"/>
</dbReference>
<feature type="compositionally biased region" description="Basic and acidic residues" evidence="5">
    <location>
        <begin position="80"/>
        <end position="95"/>
    </location>
</feature>
<feature type="region of interest" description="Disordered" evidence="5">
    <location>
        <begin position="1497"/>
        <end position="1527"/>
    </location>
</feature>
<keyword evidence="3 4" id="KW-0175">Coiled coil</keyword>
<feature type="compositionally biased region" description="Basic and acidic residues" evidence="5">
    <location>
        <begin position="249"/>
        <end position="272"/>
    </location>
</feature>